<evidence type="ECO:0000313" key="7">
    <source>
        <dbReference type="Proteomes" id="UP000182521"/>
    </source>
</evidence>
<evidence type="ECO:0000256" key="1">
    <source>
        <dbReference type="ARBA" id="ARBA00010638"/>
    </source>
</evidence>
<dbReference type="InterPro" id="IPR037171">
    <property type="entry name" value="NagB/RpiA_transferase-like"/>
</dbReference>
<accession>A0A1J0KV46</accession>
<sequence>MIKKEFRQELLQKRRNLENKWFLSEQLNLKAIKYLKDNFDKNIKIASYSSFRDEVDTSTLNRHFQVYLPIIHPFIKRGLWFVKDTIKYRQNKFNIPEPIYSIQDIFAPWELDVILVPLVGFNEKKYRMGMGGGFYDYSFKFKKSFNSPLAIGLAFDEQQNNDIIIDSHDIALDVIITPTRIL</sequence>
<keyword evidence="6" id="KW-0436">Ligase</keyword>
<dbReference type="InterPro" id="IPR002698">
    <property type="entry name" value="FTHF_cligase"/>
</dbReference>
<evidence type="ECO:0000313" key="6">
    <source>
        <dbReference type="EMBL" id="APC97551.1"/>
    </source>
</evidence>
<keyword evidence="5" id="KW-0460">Magnesium</keyword>
<organism evidence="6 7">
    <name type="scientific">Francisella frigiditurris</name>
    <dbReference type="NCBI Taxonomy" id="1542390"/>
    <lineage>
        <taxon>Bacteria</taxon>
        <taxon>Pseudomonadati</taxon>
        <taxon>Pseudomonadota</taxon>
        <taxon>Gammaproteobacteria</taxon>
        <taxon>Thiotrichales</taxon>
        <taxon>Francisellaceae</taxon>
        <taxon>Francisella</taxon>
    </lineage>
</organism>
<dbReference type="GO" id="GO:0009396">
    <property type="term" value="P:folic acid-containing compound biosynthetic process"/>
    <property type="evidence" value="ECO:0007669"/>
    <property type="project" value="TreeGrafter"/>
</dbReference>
<keyword evidence="3 4" id="KW-0067">ATP-binding</keyword>
<dbReference type="PIRSF" id="PIRSF006806">
    <property type="entry name" value="FTHF_cligase"/>
    <property type="match status" value="1"/>
</dbReference>
<dbReference type="PANTHER" id="PTHR23407:SF1">
    <property type="entry name" value="5-FORMYLTETRAHYDROFOLATE CYCLO-LIGASE"/>
    <property type="match status" value="1"/>
</dbReference>
<feature type="binding site" evidence="4">
    <location>
        <begin position="127"/>
        <end position="135"/>
    </location>
    <ligand>
        <name>ATP</name>
        <dbReference type="ChEBI" id="CHEBI:30616"/>
    </ligand>
</feature>
<feature type="binding site" evidence="4">
    <location>
        <begin position="3"/>
        <end position="7"/>
    </location>
    <ligand>
        <name>ATP</name>
        <dbReference type="ChEBI" id="CHEBI:30616"/>
    </ligand>
</feature>
<dbReference type="Gene3D" id="3.40.50.10420">
    <property type="entry name" value="NagB/RpiA/CoA transferase-like"/>
    <property type="match status" value="1"/>
</dbReference>
<protein>
    <recommendedName>
        <fullName evidence="5">5-formyltetrahydrofolate cyclo-ligase</fullName>
        <ecNumber evidence="5">6.3.3.2</ecNumber>
    </recommendedName>
</protein>
<feature type="binding site" evidence="4">
    <location>
        <position position="54"/>
    </location>
    <ligand>
        <name>substrate</name>
    </ligand>
</feature>
<name>A0A1J0KV46_9GAMM</name>
<dbReference type="InterPro" id="IPR024185">
    <property type="entry name" value="FTHF_cligase-like_sf"/>
</dbReference>
<dbReference type="Pfam" id="PF01812">
    <property type="entry name" value="5-FTHF_cyc-lig"/>
    <property type="match status" value="1"/>
</dbReference>
<gene>
    <name evidence="6" type="ORF">KX01_1092</name>
</gene>
<dbReference type="Proteomes" id="UP000182521">
    <property type="component" value="Chromosome"/>
</dbReference>
<keyword evidence="7" id="KW-1185">Reference proteome</keyword>
<dbReference type="EC" id="6.3.3.2" evidence="5"/>
<dbReference type="OrthoDB" id="9801938at2"/>
<dbReference type="GO" id="GO:0046872">
    <property type="term" value="F:metal ion binding"/>
    <property type="evidence" value="ECO:0007669"/>
    <property type="project" value="UniProtKB-KW"/>
</dbReference>
<evidence type="ECO:0000256" key="2">
    <source>
        <dbReference type="ARBA" id="ARBA00022741"/>
    </source>
</evidence>
<keyword evidence="5" id="KW-0479">Metal-binding</keyword>
<evidence type="ECO:0000256" key="4">
    <source>
        <dbReference type="PIRSR" id="PIRSR006806-1"/>
    </source>
</evidence>
<comment type="cofactor">
    <cofactor evidence="5">
        <name>Mg(2+)</name>
        <dbReference type="ChEBI" id="CHEBI:18420"/>
    </cofactor>
</comment>
<evidence type="ECO:0000256" key="3">
    <source>
        <dbReference type="ARBA" id="ARBA00022840"/>
    </source>
</evidence>
<dbReference type="AlphaFoldDB" id="A0A1J0KV46"/>
<proteinExistence type="inferred from homology"/>
<dbReference type="KEGG" id="frc:KX01_1092"/>
<dbReference type="GO" id="GO:0030272">
    <property type="term" value="F:5-formyltetrahydrofolate cyclo-ligase activity"/>
    <property type="evidence" value="ECO:0007669"/>
    <property type="project" value="UniProtKB-EC"/>
</dbReference>
<dbReference type="GO" id="GO:0005524">
    <property type="term" value="F:ATP binding"/>
    <property type="evidence" value="ECO:0007669"/>
    <property type="project" value="UniProtKB-KW"/>
</dbReference>
<dbReference type="SUPFAM" id="SSF100950">
    <property type="entry name" value="NagB/RpiA/CoA transferase-like"/>
    <property type="match status" value="1"/>
</dbReference>
<evidence type="ECO:0000256" key="5">
    <source>
        <dbReference type="RuleBase" id="RU361279"/>
    </source>
</evidence>
<dbReference type="NCBIfam" id="TIGR02727">
    <property type="entry name" value="MTHFS_bact"/>
    <property type="match status" value="1"/>
</dbReference>
<dbReference type="STRING" id="1542390.KX01_1092"/>
<dbReference type="PANTHER" id="PTHR23407">
    <property type="entry name" value="ATPASE INHIBITOR/5-FORMYLTETRAHYDROFOLATE CYCLO-LIGASE"/>
    <property type="match status" value="1"/>
</dbReference>
<dbReference type="RefSeq" id="WP_071664014.1">
    <property type="nucleotide sequence ID" value="NZ_CP009654.1"/>
</dbReference>
<reference evidence="7" key="1">
    <citation type="submission" date="2014-10" db="EMBL/GenBank/DDBJ databases">
        <authorList>
            <person name="Kuske C.R."/>
            <person name="Challacombe J.F."/>
            <person name="Daligault H.E."/>
            <person name="Davenport K.W."/>
            <person name="Johnson S.L."/>
            <person name="Siddaramappa S."/>
            <person name="Petersen J.M."/>
        </authorList>
    </citation>
    <scope>NUCLEOTIDE SEQUENCE [LARGE SCALE GENOMIC DNA]</scope>
    <source>
        <strain evidence="7">CA97-1460</strain>
    </source>
</reference>
<dbReference type="GO" id="GO:0035999">
    <property type="term" value="P:tetrahydrofolate interconversion"/>
    <property type="evidence" value="ECO:0007669"/>
    <property type="project" value="TreeGrafter"/>
</dbReference>
<dbReference type="EMBL" id="CP009654">
    <property type="protein sequence ID" value="APC97551.1"/>
    <property type="molecule type" value="Genomic_DNA"/>
</dbReference>
<keyword evidence="2 4" id="KW-0547">Nucleotide-binding</keyword>
<comment type="catalytic activity">
    <reaction evidence="5">
        <text>(6S)-5-formyl-5,6,7,8-tetrahydrofolate + ATP = (6R)-5,10-methenyltetrahydrofolate + ADP + phosphate</text>
        <dbReference type="Rhea" id="RHEA:10488"/>
        <dbReference type="ChEBI" id="CHEBI:30616"/>
        <dbReference type="ChEBI" id="CHEBI:43474"/>
        <dbReference type="ChEBI" id="CHEBI:57455"/>
        <dbReference type="ChEBI" id="CHEBI:57457"/>
        <dbReference type="ChEBI" id="CHEBI:456216"/>
        <dbReference type="EC" id="6.3.3.2"/>
    </reaction>
</comment>
<comment type="similarity">
    <text evidence="1 5">Belongs to the 5-formyltetrahydrofolate cyclo-ligase family.</text>
</comment>